<organism evidence="1 2">
    <name type="scientific">Pinctada imbricata</name>
    <name type="common">Atlantic pearl-oyster</name>
    <name type="synonym">Pinctada martensii</name>
    <dbReference type="NCBI Taxonomy" id="66713"/>
    <lineage>
        <taxon>Eukaryota</taxon>
        <taxon>Metazoa</taxon>
        <taxon>Spiralia</taxon>
        <taxon>Lophotrochozoa</taxon>
        <taxon>Mollusca</taxon>
        <taxon>Bivalvia</taxon>
        <taxon>Autobranchia</taxon>
        <taxon>Pteriomorphia</taxon>
        <taxon>Pterioida</taxon>
        <taxon>Pterioidea</taxon>
        <taxon>Pteriidae</taxon>
        <taxon>Pinctada</taxon>
    </lineage>
</organism>
<dbReference type="Proteomes" id="UP001186944">
    <property type="component" value="Unassembled WGS sequence"/>
</dbReference>
<dbReference type="AlphaFoldDB" id="A0AA88YGL7"/>
<protein>
    <submittedName>
        <fullName evidence="1">Uncharacterized protein</fullName>
    </submittedName>
</protein>
<sequence>MEKAGMIQGLEELRGKGMRIGELVTDAHLQIGAVMKRQYADIKHSHDIWHAAKNLGKKIIAAGQDKESKDLLKWTKDITNHFWHTCKEANTYEEFLTIWAGVLHHVVDEHEWALSYGTMDFGQCSHGALDDARNKPWLEKGTKAHEALRRIVLDKRLLNNVHYFYYD</sequence>
<proteinExistence type="predicted"/>
<dbReference type="PANTHER" id="PTHR31751:SF7">
    <property type="entry name" value="THAP-TYPE DOMAIN-CONTAINING PROTEIN"/>
    <property type="match status" value="1"/>
</dbReference>
<dbReference type="PANTHER" id="PTHR31751">
    <property type="entry name" value="SI:CH211-108C17.2-RELATED-RELATED"/>
    <property type="match status" value="1"/>
</dbReference>
<evidence type="ECO:0000313" key="1">
    <source>
        <dbReference type="EMBL" id="KAK3105134.1"/>
    </source>
</evidence>
<keyword evidence="2" id="KW-1185">Reference proteome</keyword>
<accession>A0AA88YGL7</accession>
<name>A0AA88YGL7_PINIB</name>
<gene>
    <name evidence="1" type="ORF">FSP39_017944</name>
</gene>
<dbReference type="EMBL" id="VSWD01000004">
    <property type="protein sequence ID" value="KAK3105134.1"/>
    <property type="molecule type" value="Genomic_DNA"/>
</dbReference>
<comment type="caution">
    <text evidence="1">The sequence shown here is derived from an EMBL/GenBank/DDBJ whole genome shotgun (WGS) entry which is preliminary data.</text>
</comment>
<reference evidence="1" key="1">
    <citation type="submission" date="2019-08" db="EMBL/GenBank/DDBJ databases">
        <title>The improved chromosome-level genome for the pearl oyster Pinctada fucata martensii using PacBio sequencing and Hi-C.</title>
        <authorList>
            <person name="Zheng Z."/>
        </authorList>
    </citation>
    <scope>NUCLEOTIDE SEQUENCE</scope>
    <source>
        <strain evidence="1">ZZ-2019</strain>
        <tissue evidence="1">Adductor muscle</tissue>
    </source>
</reference>
<evidence type="ECO:0000313" key="2">
    <source>
        <dbReference type="Proteomes" id="UP001186944"/>
    </source>
</evidence>